<comment type="caution">
    <text evidence="2">The sequence shown here is derived from an EMBL/GenBank/DDBJ whole genome shotgun (WGS) entry which is preliminary data.</text>
</comment>
<dbReference type="Proteomes" id="UP000050911">
    <property type="component" value="Unassembled WGS sequence"/>
</dbReference>
<proteinExistence type="predicted"/>
<evidence type="ECO:0000313" key="3">
    <source>
        <dbReference type="Proteomes" id="UP000050911"/>
    </source>
</evidence>
<gene>
    <name evidence="2" type="ORF">FC96_GL002388</name>
</gene>
<sequence>MIAANGKAITLNMNAPINLAMFTSARPGTSKFPKRSSGNPKRTAIGAAKPNTPTNAGITTNSSTIRPATGSKIAAAVAINVCIELATIPSPTRVKPIRSVPILTAPNAKSFAMWSNKRIARNGAAKVNKVTGMKAKTRFPRSTRTANGPKATAIKLPVVTAVLIANPPASMANLSPGKTTEIPRTKVVMIKPIAVINSRNFLKAHPATGISANKTIAIFTRSGEARKIGSAIAVNSRKITSFAISTMKPMVNLFKKNKAPTINANKTRTPAKPITKPVTKIIGNKIKLAITRTGTTTSARPPKIINGAAMKTVGPAIKSATARPPRNDVAGTTNSSPMKTANGITMWFSNRVNPTTPSAKPIATKVALAKPDRVS</sequence>
<reference evidence="2 3" key="1">
    <citation type="journal article" date="2015" name="Genome Announc.">
        <title>Expanding the biotechnology potential of lactobacilli through comparative genomics of 213 strains and associated genera.</title>
        <authorList>
            <person name="Sun Z."/>
            <person name="Harris H.M."/>
            <person name="McCann A."/>
            <person name="Guo C."/>
            <person name="Argimon S."/>
            <person name="Zhang W."/>
            <person name="Yang X."/>
            <person name="Jeffery I.B."/>
            <person name="Cooney J.C."/>
            <person name="Kagawa T.F."/>
            <person name="Liu W."/>
            <person name="Song Y."/>
            <person name="Salvetti E."/>
            <person name="Wrobel A."/>
            <person name="Rasinkangas P."/>
            <person name="Parkhill J."/>
            <person name="Rea M.C."/>
            <person name="O'Sullivan O."/>
            <person name="Ritari J."/>
            <person name="Douillard F.P."/>
            <person name="Paul Ross R."/>
            <person name="Yang R."/>
            <person name="Briner A.E."/>
            <person name="Felis G.E."/>
            <person name="de Vos W.M."/>
            <person name="Barrangou R."/>
            <person name="Klaenhammer T.R."/>
            <person name="Caufield P.W."/>
            <person name="Cui Y."/>
            <person name="Zhang H."/>
            <person name="O'Toole P.W."/>
        </authorList>
    </citation>
    <scope>NUCLEOTIDE SEQUENCE [LARGE SCALE GENOMIC DNA]</scope>
    <source>
        <strain evidence="2 3">JCM 15530</strain>
    </source>
</reference>
<dbReference type="AlphaFoldDB" id="A0A0R1HMM8"/>
<evidence type="ECO:0000256" key="1">
    <source>
        <dbReference type="SAM" id="MobiDB-lite"/>
    </source>
</evidence>
<feature type="region of interest" description="Disordered" evidence="1">
    <location>
        <begin position="26"/>
        <end position="63"/>
    </location>
</feature>
<feature type="compositionally biased region" description="Polar residues" evidence="1">
    <location>
        <begin position="51"/>
        <end position="63"/>
    </location>
</feature>
<feature type="region of interest" description="Disordered" evidence="1">
    <location>
        <begin position="319"/>
        <end position="338"/>
    </location>
</feature>
<name>A0A0R1HMM8_9LACO</name>
<keyword evidence="3" id="KW-1185">Reference proteome</keyword>
<protein>
    <submittedName>
        <fullName evidence="2">Uncharacterized protein</fullName>
    </submittedName>
</protein>
<accession>A0A0R1HMM8</accession>
<dbReference type="EMBL" id="AZCX01000007">
    <property type="protein sequence ID" value="KRK47663.1"/>
    <property type="molecule type" value="Genomic_DNA"/>
</dbReference>
<evidence type="ECO:0000313" key="2">
    <source>
        <dbReference type="EMBL" id="KRK47663.1"/>
    </source>
</evidence>
<organism evidence="2 3">
    <name type="scientific">Secundilactobacillus kimchicus JCM 15530</name>
    <dbReference type="NCBI Taxonomy" id="1302272"/>
    <lineage>
        <taxon>Bacteria</taxon>
        <taxon>Bacillati</taxon>
        <taxon>Bacillota</taxon>
        <taxon>Bacilli</taxon>
        <taxon>Lactobacillales</taxon>
        <taxon>Lactobacillaceae</taxon>
        <taxon>Secundilactobacillus</taxon>
    </lineage>
</organism>